<dbReference type="Proteomes" id="UP001149954">
    <property type="component" value="Unassembled WGS sequence"/>
</dbReference>
<name>A0A9W9Y6A9_9EURO</name>
<sequence>MDILYAEVAVSDIVFHTATVDHLLSVQAIIDGIRYRAAQGLKTIYIHNSGATLLSDSAQGDYKSDGILDDEQPGQIDTLPDSASHRSIDLAILQAGQELVPNAKMAIMIPPLIYGSLKHGYPGQMGKDLTVWN</sequence>
<proteinExistence type="predicted"/>
<dbReference type="AlphaFoldDB" id="A0A9W9Y6A9"/>
<evidence type="ECO:0000313" key="2">
    <source>
        <dbReference type="Proteomes" id="UP001149954"/>
    </source>
</evidence>
<protein>
    <submittedName>
        <fullName evidence="1">Uncharacterized protein</fullName>
    </submittedName>
</protein>
<accession>A0A9W9Y6A9</accession>
<comment type="caution">
    <text evidence="1">The sequence shown here is derived from an EMBL/GenBank/DDBJ whole genome shotgun (WGS) entry which is preliminary data.</text>
</comment>
<organism evidence="1 2">
    <name type="scientific">Penicillium fimorum</name>
    <dbReference type="NCBI Taxonomy" id="1882269"/>
    <lineage>
        <taxon>Eukaryota</taxon>
        <taxon>Fungi</taxon>
        <taxon>Dikarya</taxon>
        <taxon>Ascomycota</taxon>
        <taxon>Pezizomycotina</taxon>
        <taxon>Eurotiomycetes</taxon>
        <taxon>Eurotiomycetidae</taxon>
        <taxon>Eurotiales</taxon>
        <taxon>Aspergillaceae</taxon>
        <taxon>Penicillium</taxon>
    </lineage>
</organism>
<reference evidence="1" key="1">
    <citation type="submission" date="2022-12" db="EMBL/GenBank/DDBJ databases">
        <authorList>
            <person name="Petersen C."/>
        </authorList>
    </citation>
    <scope>NUCLEOTIDE SEQUENCE</scope>
    <source>
        <strain evidence="1">IBT 29495</strain>
    </source>
</reference>
<evidence type="ECO:0000313" key="1">
    <source>
        <dbReference type="EMBL" id="KAJ5521087.1"/>
    </source>
</evidence>
<keyword evidence="2" id="KW-1185">Reference proteome</keyword>
<dbReference type="OrthoDB" id="2130169at2759"/>
<reference evidence="1" key="2">
    <citation type="journal article" date="2023" name="IMA Fungus">
        <title>Comparative genomic study of the Penicillium genus elucidates a diverse pangenome and 15 lateral gene transfer events.</title>
        <authorList>
            <person name="Petersen C."/>
            <person name="Sorensen T."/>
            <person name="Nielsen M.R."/>
            <person name="Sondergaard T.E."/>
            <person name="Sorensen J.L."/>
            <person name="Fitzpatrick D.A."/>
            <person name="Frisvad J.C."/>
            <person name="Nielsen K.L."/>
        </authorList>
    </citation>
    <scope>NUCLEOTIDE SEQUENCE</scope>
    <source>
        <strain evidence="1">IBT 29495</strain>
    </source>
</reference>
<dbReference type="EMBL" id="JAPWDS010000001">
    <property type="protein sequence ID" value="KAJ5521087.1"/>
    <property type="molecule type" value="Genomic_DNA"/>
</dbReference>
<gene>
    <name evidence="1" type="ORF">N7463_001540</name>
</gene>